<feature type="transmembrane region" description="Helical" evidence="1">
    <location>
        <begin position="36"/>
        <end position="66"/>
    </location>
</feature>
<dbReference type="RefSeq" id="XP_011776322.1">
    <property type="nucleotide sequence ID" value="XM_011778020.1"/>
</dbReference>
<proteinExistence type="predicted"/>
<keyword evidence="1" id="KW-0812">Transmembrane</keyword>
<keyword evidence="1" id="KW-1133">Transmembrane helix</keyword>
<evidence type="ECO:0000313" key="2">
    <source>
        <dbReference type="EMBL" id="CBH14051.1"/>
    </source>
</evidence>
<keyword evidence="1" id="KW-0472">Membrane</keyword>
<gene>
    <name evidence="2" type="ORF">TbgDal_IX1260</name>
</gene>
<dbReference type="EMBL" id="FN554972">
    <property type="protein sequence ID" value="CBH14051.1"/>
    <property type="molecule type" value="Genomic_DNA"/>
</dbReference>
<dbReference type="KEGG" id="tbg:TbgDal_IX1260"/>
<organism evidence="2 3">
    <name type="scientific">Trypanosoma brucei gambiense (strain MHOM/CI/86/DAL972)</name>
    <dbReference type="NCBI Taxonomy" id="679716"/>
    <lineage>
        <taxon>Eukaryota</taxon>
        <taxon>Discoba</taxon>
        <taxon>Euglenozoa</taxon>
        <taxon>Kinetoplastea</taxon>
        <taxon>Metakinetoplastina</taxon>
        <taxon>Trypanosomatida</taxon>
        <taxon>Trypanosomatidae</taxon>
        <taxon>Trypanosoma</taxon>
    </lineage>
</organism>
<reference evidence="3" key="1">
    <citation type="journal article" date="2010" name="PLoS Negl. Trop. Dis.">
        <title>The genome sequence of Trypanosoma brucei gambiense, causative agent of chronic human african trypanosomiasis.</title>
        <authorList>
            <person name="Jackson A.P."/>
            <person name="Sanders M."/>
            <person name="Berry A."/>
            <person name="McQuillan J."/>
            <person name="Aslett M.A."/>
            <person name="Quail M.A."/>
            <person name="Chukualim B."/>
            <person name="Capewell P."/>
            <person name="MacLeod A."/>
            <person name="Melville S.E."/>
            <person name="Gibson W."/>
            <person name="Barry J.D."/>
            <person name="Berriman M."/>
            <person name="Hertz-Fowler C."/>
        </authorList>
    </citation>
    <scope>NUCLEOTIDE SEQUENCE [LARGE SCALE GENOMIC DNA]</scope>
    <source>
        <strain evidence="3">MHOM/CI/86/DAL972</strain>
    </source>
</reference>
<name>C9ZXA7_TRYB9</name>
<dbReference type="AlphaFoldDB" id="C9ZXA7"/>
<protein>
    <submittedName>
        <fullName evidence="2">Uncharacterized protein</fullName>
    </submittedName>
</protein>
<sequence>MIRTVSDDSYIISYVKCQFFCSSICICIYRADVAYYVLICCIWINQAGVTASMCLFSNMFLLILIIREYGDTMLPSCCCVIMLRVTVPIPSLPVYK</sequence>
<dbReference type="GeneID" id="23860106"/>
<dbReference type="Proteomes" id="UP000002316">
    <property type="component" value="Chromosome 9"/>
</dbReference>
<accession>C9ZXA7</accession>
<evidence type="ECO:0000313" key="3">
    <source>
        <dbReference type="Proteomes" id="UP000002316"/>
    </source>
</evidence>
<feature type="transmembrane region" description="Helical" evidence="1">
    <location>
        <begin position="12"/>
        <end position="29"/>
    </location>
</feature>
<evidence type="ECO:0000256" key="1">
    <source>
        <dbReference type="SAM" id="Phobius"/>
    </source>
</evidence>